<dbReference type="InterPro" id="IPR021109">
    <property type="entry name" value="Peptidase_aspartic_dom_sf"/>
</dbReference>
<proteinExistence type="inferred from homology"/>
<dbReference type="SUPFAM" id="SSF50630">
    <property type="entry name" value="Acid proteases"/>
    <property type="match status" value="1"/>
</dbReference>
<evidence type="ECO:0000256" key="2">
    <source>
        <dbReference type="ARBA" id="ARBA00022801"/>
    </source>
</evidence>
<comment type="similarity">
    <text evidence="1">Belongs to the peptidase A1 family.</text>
</comment>
<dbReference type="Pfam" id="PF00026">
    <property type="entry name" value="Asp"/>
    <property type="match status" value="1"/>
</dbReference>
<evidence type="ECO:0000256" key="1">
    <source>
        <dbReference type="ARBA" id="ARBA00007447"/>
    </source>
</evidence>
<dbReference type="OrthoDB" id="4226711at2759"/>
<dbReference type="RefSeq" id="XP_035348709.1">
    <property type="nucleotide sequence ID" value="XM_035492816.1"/>
</dbReference>
<dbReference type="PANTHER" id="PTHR47966:SF2">
    <property type="entry name" value="ASPERGILLOPEPSIN-1-RELATED"/>
    <property type="match status" value="1"/>
</dbReference>
<dbReference type="InterPro" id="IPR001461">
    <property type="entry name" value="Aspartic_peptidase_A1"/>
</dbReference>
<dbReference type="EMBL" id="CP055902">
    <property type="protein sequence ID" value="QKX62535.1"/>
    <property type="molecule type" value="Genomic_DNA"/>
</dbReference>
<dbReference type="GO" id="GO:0006508">
    <property type="term" value="P:proteolysis"/>
    <property type="evidence" value="ECO:0007669"/>
    <property type="project" value="InterPro"/>
</dbReference>
<protein>
    <recommendedName>
        <fullName evidence="3">Peptidase A1 domain-containing protein</fullName>
    </recommendedName>
</protein>
<keyword evidence="2" id="KW-0378">Hydrolase</keyword>
<name>A0A7H8RAR7_TALRU</name>
<gene>
    <name evidence="4" type="ORF">TRUGW13939_09696</name>
</gene>
<dbReference type="Gene3D" id="2.40.70.10">
    <property type="entry name" value="Acid Proteases"/>
    <property type="match status" value="1"/>
</dbReference>
<evidence type="ECO:0000313" key="4">
    <source>
        <dbReference type="EMBL" id="QKX62535.1"/>
    </source>
</evidence>
<dbReference type="GeneID" id="55997179"/>
<accession>A0A7H8RAR7</accession>
<dbReference type="GO" id="GO:0004190">
    <property type="term" value="F:aspartic-type endopeptidase activity"/>
    <property type="evidence" value="ECO:0007669"/>
    <property type="project" value="InterPro"/>
</dbReference>
<feature type="domain" description="Peptidase A1" evidence="3">
    <location>
        <begin position="1"/>
        <end position="301"/>
    </location>
</feature>
<organism evidence="4 5">
    <name type="scientific">Talaromyces rugulosus</name>
    <name type="common">Penicillium rugulosum</name>
    <dbReference type="NCBI Taxonomy" id="121627"/>
    <lineage>
        <taxon>Eukaryota</taxon>
        <taxon>Fungi</taxon>
        <taxon>Dikarya</taxon>
        <taxon>Ascomycota</taxon>
        <taxon>Pezizomycotina</taxon>
        <taxon>Eurotiomycetes</taxon>
        <taxon>Eurotiomycetidae</taxon>
        <taxon>Eurotiales</taxon>
        <taxon>Trichocomaceae</taxon>
        <taxon>Talaromyces</taxon>
        <taxon>Talaromyces sect. Islandici</taxon>
    </lineage>
</organism>
<keyword evidence="5" id="KW-1185">Reference proteome</keyword>
<dbReference type="Proteomes" id="UP000509510">
    <property type="component" value="Chromosome V"/>
</dbReference>
<dbReference type="PANTHER" id="PTHR47966">
    <property type="entry name" value="BETA-SITE APP-CLEAVING ENZYME, ISOFORM A-RELATED"/>
    <property type="match status" value="1"/>
</dbReference>
<dbReference type="InterPro" id="IPR033121">
    <property type="entry name" value="PEPTIDASE_A1"/>
</dbReference>
<dbReference type="KEGG" id="trg:TRUGW13939_09696"/>
<sequence>MGNNITLYVPSHANLSQKIPWKWRGDNMEIDGPDLNGTLVYRDNIIMHDGPVSVNQALAIANPSRELELPQGALAYQSWDGLLSLTRQNASLLFIQDGETTLISHASWFDNILPQLRDPVIGIALRHQDEGFIDLGWTNSKMYSDKIQWAYSNSLATGYWAFHVNSWKIGTQPAVPCDFDMQINTGTRYTTLDPGIVNNFRAQVALQMDTETLGESMYYKCNITLPNVTLTVDRAGGGTFDLDIPGKAFKLGENDDGTCEFGLVSMGGFNPDDFGGESALGITALRTLYVVLNASESIGFAPQVDIPIQF</sequence>
<dbReference type="PROSITE" id="PS51767">
    <property type="entry name" value="PEPTIDASE_A1"/>
    <property type="match status" value="1"/>
</dbReference>
<evidence type="ECO:0000313" key="5">
    <source>
        <dbReference type="Proteomes" id="UP000509510"/>
    </source>
</evidence>
<dbReference type="AlphaFoldDB" id="A0A7H8RAR7"/>
<reference evidence="5" key="1">
    <citation type="submission" date="2020-06" db="EMBL/GenBank/DDBJ databases">
        <title>A chromosome-scale genome assembly of Talaromyces rugulosus W13939.</title>
        <authorList>
            <person name="Wang B."/>
            <person name="Guo L."/>
            <person name="Ye K."/>
            <person name="Wang L."/>
        </authorList>
    </citation>
    <scope>NUCLEOTIDE SEQUENCE [LARGE SCALE GENOMIC DNA]</scope>
    <source>
        <strain evidence="5">W13939</strain>
    </source>
</reference>
<evidence type="ECO:0000259" key="3">
    <source>
        <dbReference type="PROSITE" id="PS51767"/>
    </source>
</evidence>